<dbReference type="OrthoDB" id="258743at2"/>
<keyword evidence="1" id="KW-1133">Transmembrane helix</keyword>
<gene>
    <name evidence="2" type="ORF">SAMN02745170_02169</name>
</gene>
<dbReference type="AlphaFoldDB" id="A0A1M6I227"/>
<dbReference type="EMBL" id="FQZD01000015">
    <property type="protein sequence ID" value="SHJ28304.1"/>
    <property type="molecule type" value="Genomic_DNA"/>
</dbReference>
<name>A0A1M6I227_9FIRM</name>
<accession>A0A1M6I227</accession>
<proteinExistence type="predicted"/>
<sequence length="173" mass="19018">MFIPGFLISIITFPGVIVHEIAHQFFCRLFRVAVVNVCYFRVGNPAGYVIHETPKNLWHQLFIAIGPFIINTVLGAVIAFPAAMKYHFSSMGILDGLLMWVGISIAMHSFPSSGDAKSIWNATKQAPFLVKTVGFPLVGLIYLGAVGSFFWLDLAYGVVVSNFIPDLLVKALL</sequence>
<evidence type="ECO:0000313" key="2">
    <source>
        <dbReference type="EMBL" id="SHJ28304.1"/>
    </source>
</evidence>
<feature type="transmembrane region" description="Helical" evidence="1">
    <location>
        <begin position="128"/>
        <end position="152"/>
    </location>
</feature>
<dbReference type="Proteomes" id="UP000322917">
    <property type="component" value="Unassembled WGS sequence"/>
</dbReference>
<reference evidence="2 3" key="1">
    <citation type="submission" date="2016-11" db="EMBL/GenBank/DDBJ databases">
        <authorList>
            <person name="Varghese N."/>
            <person name="Submissions S."/>
        </authorList>
    </citation>
    <scope>NUCLEOTIDE SEQUENCE [LARGE SCALE GENOMIC DNA]</scope>
    <source>
        <strain evidence="2 3">DSM 15287</strain>
    </source>
</reference>
<keyword evidence="1" id="KW-0812">Transmembrane</keyword>
<evidence type="ECO:0000313" key="3">
    <source>
        <dbReference type="Proteomes" id="UP000322917"/>
    </source>
</evidence>
<protein>
    <submittedName>
        <fullName evidence="2">Zincin peptidase</fullName>
    </submittedName>
</protein>
<feature type="transmembrane region" description="Helical" evidence="1">
    <location>
        <begin position="86"/>
        <end position="107"/>
    </location>
</feature>
<evidence type="ECO:0000256" key="1">
    <source>
        <dbReference type="SAM" id="Phobius"/>
    </source>
</evidence>
<feature type="transmembrane region" description="Helical" evidence="1">
    <location>
        <begin position="61"/>
        <end position="80"/>
    </location>
</feature>
<keyword evidence="1" id="KW-0472">Membrane</keyword>
<keyword evidence="3" id="KW-1185">Reference proteome</keyword>
<dbReference type="RefSeq" id="WP_149734912.1">
    <property type="nucleotide sequence ID" value="NZ_FQZD01000015.1"/>
</dbReference>
<organism evidence="2 3">
    <name type="scientific">Propionispora hippei DSM 15287</name>
    <dbReference type="NCBI Taxonomy" id="1123003"/>
    <lineage>
        <taxon>Bacteria</taxon>
        <taxon>Bacillati</taxon>
        <taxon>Bacillota</taxon>
        <taxon>Negativicutes</taxon>
        <taxon>Selenomonadales</taxon>
        <taxon>Sporomusaceae</taxon>
        <taxon>Propionispora</taxon>
    </lineage>
</organism>